<dbReference type="GO" id="GO:0005975">
    <property type="term" value="P:carbohydrate metabolic process"/>
    <property type="evidence" value="ECO:0007669"/>
    <property type="project" value="InterPro"/>
</dbReference>
<dbReference type="AlphaFoldDB" id="A0A4Q2DXD2"/>
<feature type="domain" description="GH16" evidence="2">
    <location>
        <begin position="42"/>
        <end position="270"/>
    </location>
</feature>
<evidence type="ECO:0000313" key="4">
    <source>
        <dbReference type="Proteomes" id="UP000290288"/>
    </source>
</evidence>
<dbReference type="EMBL" id="SDEE01000010">
    <property type="protein sequence ID" value="RXW25009.1"/>
    <property type="molecule type" value="Genomic_DNA"/>
</dbReference>
<feature type="chain" id="PRO_5020690292" description="GH16 domain-containing protein" evidence="1">
    <location>
        <begin position="19"/>
        <end position="277"/>
    </location>
</feature>
<accession>A0A4Q2DXD2</accession>
<proteinExistence type="predicted"/>
<evidence type="ECO:0000256" key="1">
    <source>
        <dbReference type="SAM" id="SignalP"/>
    </source>
</evidence>
<dbReference type="STRING" id="2316362.A0A4Q2DXD2"/>
<protein>
    <recommendedName>
        <fullName evidence="2">GH16 domain-containing protein</fullName>
    </recommendedName>
</protein>
<name>A0A4Q2DXD2_9AGAR</name>
<dbReference type="CDD" id="cd00413">
    <property type="entry name" value="Glyco_hydrolase_16"/>
    <property type="match status" value="1"/>
</dbReference>
<sequence length="277" mass="30148">MYTRSVYTLALFASAASAQFWKECTTFTLPNITGGYRSRTFIDFSGVTADQNAREVLASHGLVISDNGASGTDTSGVPHAFTPDNVALADGALSLKVSAYSGSGNVLGAQVSTQSQIKYASVRTVQKSSKVPGVREGNFFYRDSNAEIDMAILTSTIFEKSECRREGIWARTKAADGGDKPTHRIFDFGFDPTEDFHEYRIDWAPDAAYFYIDGKYQGLITENVPSVDGHWMWNAWSNGDPCWSAGPPSADSITQIKSIDIITEYTGEVVGPNVCPL</sequence>
<comment type="caution">
    <text evidence="3">The sequence shown here is derived from an EMBL/GenBank/DDBJ whole genome shotgun (WGS) entry which is preliminary data.</text>
</comment>
<dbReference type="GO" id="GO:0004553">
    <property type="term" value="F:hydrolase activity, hydrolyzing O-glycosyl compounds"/>
    <property type="evidence" value="ECO:0007669"/>
    <property type="project" value="InterPro"/>
</dbReference>
<evidence type="ECO:0000313" key="3">
    <source>
        <dbReference type="EMBL" id="RXW25009.1"/>
    </source>
</evidence>
<dbReference type="PANTHER" id="PTHR38121:SF2">
    <property type="entry name" value="ACYLTRANSFERASE 3 DOMAIN-CONTAINING PROTEIN"/>
    <property type="match status" value="1"/>
</dbReference>
<gene>
    <name evidence="3" type="ORF">EST38_g790</name>
</gene>
<dbReference type="Pfam" id="PF00722">
    <property type="entry name" value="Glyco_hydro_16"/>
    <property type="match status" value="1"/>
</dbReference>
<keyword evidence="1" id="KW-0732">Signal</keyword>
<dbReference type="InterPro" id="IPR000757">
    <property type="entry name" value="Beta-glucanase-like"/>
</dbReference>
<dbReference type="Proteomes" id="UP000290288">
    <property type="component" value="Unassembled WGS sequence"/>
</dbReference>
<dbReference type="OrthoDB" id="25131at2759"/>
<keyword evidence="4" id="KW-1185">Reference proteome</keyword>
<dbReference type="InterPro" id="IPR013320">
    <property type="entry name" value="ConA-like_dom_sf"/>
</dbReference>
<dbReference type="PROSITE" id="PS51762">
    <property type="entry name" value="GH16_2"/>
    <property type="match status" value="1"/>
</dbReference>
<dbReference type="Gene3D" id="2.60.120.200">
    <property type="match status" value="1"/>
</dbReference>
<feature type="signal peptide" evidence="1">
    <location>
        <begin position="1"/>
        <end position="18"/>
    </location>
</feature>
<dbReference type="SUPFAM" id="SSF49899">
    <property type="entry name" value="Concanavalin A-like lectins/glucanases"/>
    <property type="match status" value="1"/>
</dbReference>
<evidence type="ECO:0000259" key="2">
    <source>
        <dbReference type="PROSITE" id="PS51762"/>
    </source>
</evidence>
<organism evidence="3 4">
    <name type="scientific">Candolleomyces aberdarensis</name>
    <dbReference type="NCBI Taxonomy" id="2316362"/>
    <lineage>
        <taxon>Eukaryota</taxon>
        <taxon>Fungi</taxon>
        <taxon>Dikarya</taxon>
        <taxon>Basidiomycota</taxon>
        <taxon>Agaricomycotina</taxon>
        <taxon>Agaricomycetes</taxon>
        <taxon>Agaricomycetidae</taxon>
        <taxon>Agaricales</taxon>
        <taxon>Agaricineae</taxon>
        <taxon>Psathyrellaceae</taxon>
        <taxon>Candolleomyces</taxon>
    </lineage>
</organism>
<dbReference type="PANTHER" id="PTHR38121">
    <property type="entry name" value="GH16 DOMAIN-CONTAINING PROTEIN"/>
    <property type="match status" value="1"/>
</dbReference>
<reference evidence="3 4" key="1">
    <citation type="submission" date="2019-01" db="EMBL/GenBank/DDBJ databases">
        <title>Draft genome sequence of Psathyrella aberdarensis IHI B618.</title>
        <authorList>
            <person name="Buettner E."/>
            <person name="Kellner H."/>
        </authorList>
    </citation>
    <scope>NUCLEOTIDE SEQUENCE [LARGE SCALE GENOMIC DNA]</scope>
    <source>
        <strain evidence="3 4">IHI B618</strain>
    </source>
</reference>